<feature type="region of interest" description="Disordered" evidence="1">
    <location>
        <begin position="1"/>
        <end position="23"/>
    </location>
</feature>
<reference evidence="2" key="2">
    <citation type="submission" date="2022-01" db="EMBL/GenBank/DDBJ databases">
        <authorList>
            <person name="Yamashiro T."/>
            <person name="Shiraishi A."/>
            <person name="Satake H."/>
            <person name="Nakayama K."/>
        </authorList>
    </citation>
    <scope>NUCLEOTIDE SEQUENCE</scope>
</reference>
<organism evidence="2 3">
    <name type="scientific">Tanacetum coccineum</name>
    <dbReference type="NCBI Taxonomy" id="301880"/>
    <lineage>
        <taxon>Eukaryota</taxon>
        <taxon>Viridiplantae</taxon>
        <taxon>Streptophyta</taxon>
        <taxon>Embryophyta</taxon>
        <taxon>Tracheophyta</taxon>
        <taxon>Spermatophyta</taxon>
        <taxon>Magnoliopsida</taxon>
        <taxon>eudicotyledons</taxon>
        <taxon>Gunneridae</taxon>
        <taxon>Pentapetalae</taxon>
        <taxon>asterids</taxon>
        <taxon>campanulids</taxon>
        <taxon>Asterales</taxon>
        <taxon>Asteraceae</taxon>
        <taxon>Asteroideae</taxon>
        <taxon>Anthemideae</taxon>
        <taxon>Anthemidinae</taxon>
        <taxon>Tanacetum</taxon>
    </lineage>
</organism>
<evidence type="ECO:0000313" key="3">
    <source>
        <dbReference type="Proteomes" id="UP001151760"/>
    </source>
</evidence>
<dbReference type="Proteomes" id="UP001151760">
    <property type="component" value="Unassembled WGS sequence"/>
</dbReference>
<dbReference type="EMBL" id="BQNB010018498">
    <property type="protein sequence ID" value="GJT75082.1"/>
    <property type="molecule type" value="Genomic_DNA"/>
</dbReference>
<name>A0ABQ5GJL3_9ASTR</name>
<protein>
    <submittedName>
        <fullName evidence="2">Uncharacterized protein</fullName>
    </submittedName>
</protein>
<gene>
    <name evidence="2" type="ORF">Tco_1041807</name>
</gene>
<proteinExistence type="predicted"/>
<evidence type="ECO:0000313" key="2">
    <source>
        <dbReference type="EMBL" id="GJT75082.1"/>
    </source>
</evidence>
<sequence>MGDEVGNPSPQSTPQVLPSFEEYTPPVTYPEEVEETLGISMEVEPLDQTKLEDVDISLRDERGIEPPIKPHSPDSFRMKVVDSLTIHTLPSPHVESFYPKGRKTYFLEDKQIPSVGVFDEVIWELLEDIHMTWTHLGKKRDKLATLQQSGFKNCSQSLETAL</sequence>
<keyword evidence="3" id="KW-1185">Reference proteome</keyword>
<accession>A0ABQ5GJL3</accession>
<reference evidence="2" key="1">
    <citation type="journal article" date="2022" name="Int. J. Mol. Sci.">
        <title>Draft Genome of Tanacetum Coccineum: Genomic Comparison of Closely Related Tanacetum-Family Plants.</title>
        <authorList>
            <person name="Yamashiro T."/>
            <person name="Shiraishi A."/>
            <person name="Nakayama K."/>
            <person name="Satake H."/>
        </authorList>
    </citation>
    <scope>NUCLEOTIDE SEQUENCE</scope>
</reference>
<evidence type="ECO:0000256" key="1">
    <source>
        <dbReference type="SAM" id="MobiDB-lite"/>
    </source>
</evidence>
<comment type="caution">
    <text evidence="2">The sequence shown here is derived from an EMBL/GenBank/DDBJ whole genome shotgun (WGS) entry which is preliminary data.</text>
</comment>